<name>A0A086Z2E6_9BIFI</name>
<sequence length="55" mass="6136">MKEVQEDLKAGRESNMQWNKVTCLPAKSDVYGSPSSARSTNTPGNNTEDIEENYN</sequence>
<accession>A0A086Z2E6</accession>
<feature type="region of interest" description="Disordered" evidence="1">
    <location>
        <begin position="1"/>
        <end position="55"/>
    </location>
</feature>
<organism evidence="2 3">
    <name type="scientific">Bifidobacterium actinocoloniiforme DSM 22766</name>
    <dbReference type="NCBI Taxonomy" id="1437605"/>
    <lineage>
        <taxon>Bacteria</taxon>
        <taxon>Bacillati</taxon>
        <taxon>Actinomycetota</taxon>
        <taxon>Actinomycetes</taxon>
        <taxon>Bifidobacteriales</taxon>
        <taxon>Bifidobacteriaceae</taxon>
        <taxon>Bifidobacterium</taxon>
    </lineage>
</organism>
<evidence type="ECO:0000313" key="2">
    <source>
        <dbReference type="EMBL" id="KFI40696.1"/>
    </source>
</evidence>
<dbReference type="Proteomes" id="UP000029015">
    <property type="component" value="Unassembled WGS sequence"/>
</dbReference>
<keyword evidence="3" id="KW-1185">Reference proteome</keyword>
<dbReference type="RefSeq" id="WP_201777319.1">
    <property type="nucleotide sequence ID" value="NZ_CP011786.1"/>
</dbReference>
<dbReference type="AlphaFoldDB" id="A0A086Z2E6"/>
<evidence type="ECO:0000313" key="3">
    <source>
        <dbReference type="Proteomes" id="UP000029015"/>
    </source>
</evidence>
<feature type="compositionally biased region" description="Basic and acidic residues" evidence="1">
    <location>
        <begin position="1"/>
        <end position="12"/>
    </location>
</feature>
<comment type="caution">
    <text evidence="2">The sequence shown here is derived from an EMBL/GenBank/DDBJ whole genome shotgun (WGS) entry which is preliminary data.</text>
</comment>
<dbReference type="EMBL" id="JGYK01000001">
    <property type="protein sequence ID" value="KFI40696.1"/>
    <property type="molecule type" value="Genomic_DNA"/>
</dbReference>
<proteinExistence type="predicted"/>
<reference evidence="2 3" key="1">
    <citation type="submission" date="2014-03" db="EMBL/GenBank/DDBJ databases">
        <title>Genomics of Bifidobacteria.</title>
        <authorList>
            <person name="Ventura M."/>
            <person name="Milani C."/>
            <person name="Lugli G.A."/>
        </authorList>
    </citation>
    <scope>NUCLEOTIDE SEQUENCE [LARGE SCALE GENOMIC DNA]</scope>
    <source>
        <strain evidence="2 3">DSM 22766</strain>
    </source>
</reference>
<gene>
    <name evidence="2" type="ORF">BACT_1400</name>
</gene>
<feature type="compositionally biased region" description="Polar residues" evidence="1">
    <location>
        <begin position="33"/>
        <end position="47"/>
    </location>
</feature>
<protein>
    <submittedName>
        <fullName evidence="2">Uncharacterized protein</fullName>
    </submittedName>
</protein>
<evidence type="ECO:0000256" key="1">
    <source>
        <dbReference type="SAM" id="MobiDB-lite"/>
    </source>
</evidence>